<organism evidence="5 6">
    <name type="scientific">Phocoena sinus</name>
    <name type="common">Vaquita</name>
    <dbReference type="NCBI Taxonomy" id="42100"/>
    <lineage>
        <taxon>Eukaryota</taxon>
        <taxon>Metazoa</taxon>
        <taxon>Chordata</taxon>
        <taxon>Craniata</taxon>
        <taxon>Vertebrata</taxon>
        <taxon>Euteleostomi</taxon>
        <taxon>Mammalia</taxon>
        <taxon>Eutheria</taxon>
        <taxon>Laurasiatheria</taxon>
        <taxon>Artiodactyla</taxon>
        <taxon>Whippomorpha</taxon>
        <taxon>Cetacea</taxon>
        <taxon>Odontoceti</taxon>
        <taxon>Phocoenidae</taxon>
        <taxon>Phocoena</taxon>
    </lineage>
</organism>
<dbReference type="GO" id="GO:0005886">
    <property type="term" value="C:plasma membrane"/>
    <property type="evidence" value="ECO:0007669"/>
    <property type="project" value="TreeGrafter"/>
</dbReference>
<dbReference type="InterPro" id="IPR036179">
    <property type="entry name" value="Ig-like_dom_sf"/>
</dbReference>
<evidence type="ECO:0000256" key="3">
    <source>
        <dbReference type="SAM" id="SignalP"/>
    </source>
</evidence>
<name>A0A8C9BZ69_PHOSS</name>
<dbReference type="GO" id="GO:0007166">
    <property type="term" value="P:cell surface receptor signaling pathway"/>
    <property type="evidence" value="ECO:0007669"/>
    <property type="project" value="TreeGrafter"/>
</dbReference>
<dbReference type="SMART" id="SM00406">
    <property type="entry name" value="IGv"/>
    <property type="match status" value="1"/>
</dbReference>
<evidence type="ECO:0000256" key="2">
    <source>
        <dbReference type="ARBA" id="ARBA00022859"/>
    </source>
</evidence>
<protein>
    <recommendedName>
        <fullName evidence="4">Ig-like domain-containing protein</fullName>
    </recommendedName>
</protein>
<feature type="chain" id="PRO_5034398472" description="Ig-like domain-containing protein" evidence="3">
    <location>
        <begin position="22"/>
        <end position="186"/>
    </location>
</feature>
<dbReference type="PANTHER" id="PTHR23268">
    <property type="entry name" value="T-CELL RECEPTOR BETA CHAIN"/>
    <property type="match status" value="1"/>
</dbReference>
<keyword evidence="6" id="KW-1185">Reference proteome</keyword>
<feature type="domain" description="Ig-like" evidence="4">
    <location>
        <begin position="21"/>
        <end position="120"/>
    </location>
</feature>
<keyword evidence="1 3" id="KW-0732">Signal</keyword>
<evidence type="ECO:0000259" key="4">
    <source>
        <dbReference type="PROSITE" id="PS50835"/>
    </source>
</evidence>
<accession>A0A8C9BZ69</accession>
<dbReference type="InterPro" id="IPR013106">
    <property type="entry name" value="Ig_V-set"/>
</dbReference>
<dbReference type="Pfam" id="PF07686">
    <property type="entry name" value="V-set"/>
    <property type="match status" value="1"/>
</dbReference>
<evidence type="ECO:0000256" key="1">
    <source>
        <dbReference type="ARBA" id="ARBA00022729"/>
    </source>
</evidence>
<dbReference type="GeneTree" id="ENSGT00940000163545"/>
<dbReference type="SUPFAM" id="SSF48726">
    <property type="entry name" value="Immunoglobulin"/>
    <property type="match status" value="1"/>
</dbReference>
<dbReference type="GO" id="GO:0002376">
    <property type="term" value="P:immune system process"/>
    <property type="evidence" value="ECO:0007669"/>
    <property type="project" value="UniProtKB-KW"/>
</dbReference>
<dbReference type="AlphaFoldDB" id="A0A8C9BZ69"/>
<sequence>MGNQVICCVALCLLGAGTVDGRVTQTPKYLFKVEGRDVTLKCEQEFDYDAMYWYRQDPGQGLRLIYYSQVVKDVQKGDIAEGYSASREKKSLFPLTLTSTQKNQTALYLCATNIDTVKQSHLPSAHKCGPSPASPPGGGAFLFLVPWSAPFLPAQPGSHSSCYNSARCGIGAITIQRSTKLMFKIT</sequence>
<dbReference type="PANTHER" id="PTHR23268:SF28">
    <property type="entry name" value="T CELL RECEPTOR BETA VARIABLE 19"/>
    <property type="match status" value="1"/>
</dbReference>
<proteinExistence type="predicted"/>
<dbReference type="InterPro" id="IPR050413">
    <property type="entry name" value="TCR_beta_variable"/>
</dbReference>
<dbReference type="PROSITE" id="PS50835">
    <property type="entry name" value="IG_LIKE"/>
    <property type="match status" value="1"/>
</dbReference>
<dbReference type="InterPro" id="IPR007110">
    <property type="entry name" value="Ig-like_dom"/>
</dbReference>
<evidence type="ECO:0000313" key="6">
    <source>
        <dbReference type="Proteomes" id="UP000694554"/>
    </source>
</evidence>
<dbReference type="Gene3D" id="2.60.40.10">
    <property type="entry name" value="Immunoglobulins"/>
    <property type="match status" value="1"/>
</dbReference>
<dbReference type="Ensembl" id="ENSPSNT00000019682.1">
    <property type="protein sequence ID" value="ENSPSNP00000017464.1"/>
    <property type="gene ID" value="ENSPSNG00000012846.1"/>
</dbReference>
<reference evidence="5" key="2">
    <citation type="submission" date="2025-08" db="UniProtKB">
        <authorList>
            <consortium name="Ensembl"/>
        </authorList>
    </citation>
    <scope>IDENTIFICATION</scope>
</reference>
<feature type="signal peptide" evidence="3">
    <location>
        <begin position="1"/>
        <end position="21"/>
    </location>
</feature>
<reference evidence="5" key="1">
    <citation type="submission" date="2019-08" db="EMBL/GenBank/DDBJ databases">
        <title>Phocoena sinus (Vaquita) genome, mPhoSin1, primary haplotype.</title>
        <authorList>
            <person name="Morin P."/>
            <person name="Mountcastle J."/>
            <person name="Fungtammasan C."/>
            <person name="Rhie A."/>
            <person name="Rojas-Bracho L."/>
            <person name="Smith C.R."/>
            <person name="Taylor B.L."/>
            <person name="Gulland F.M.D."/>
            <person name="Musser W."/>
            <person name="Houck M."/>
            <person name="Haase B."/>
            <person name="Paez S."/>
            <person name="Howe K."/>
            <person name="Torrance J."/>
            <person name="Formenti G."/>
            <person name="Phillippy A."/>
            <person name="Ryder O."/>
            <person name="Jarvis E.D."/>
            <person name="Fedrigo O."/>
        </authorList>
    </citation>
    <scope>NUCLEOTIDE SEQUENCE [LARGE SCALE GENOMIC DNA]</scope>
</reference>
<evidence type="ECO:0000313" key="5">
    <source>
        <dbReference type="Ensembl" id="ENSPSNP00000017464.1"/>
    </source>
</evidence>
<dbReference type="InterPro" id="IPR013783">
    <property type="entry name" value="Ig-like_fold"/>
</dbReference>
<dbReference type="Proteomes" id="UP000694554">
    <property type="component" value="Chromosome 9"/>
</dbReference>
<keyword evidence="2" id="KW-0391">Immunity</keyword>
<reference evidence="5" key="3">
    <citation type="submission" date="2025-09" db="UniProtKB">
        <authorList>
            <consortium name="Ensembl"/>
        </authorList>
    </citation>
    <scope>IDENTIFICATION</scope>
</reference>